<evidence type="ECO:0000256" key="3">
    <source>
        <dbReference type="ARBA" id="ARBA00009196"/>
    </source>
</evidence>
<gene>
    <name evidence="24" type="ORF">WJX74_007754</name>
</gene>
<proteinExistence type="inferred from homology"/>
<comment type="catalytic activity">
    <reaction evidence="17 18">
        <text>L-seryl-[protein] + ATP = O-phospho-L-seryl-[protein] + ADP + H(+)</text>
        <dbReference type="Rhea" id="RHEA:17989"/>
        <dbReference type="Rhea" id="RHEA-COMP:9863"/>
        <dbReference type="Rhea" id="RHEA-COMP:11604"/>
        <dbReference type="ChEBI" id="CHEBI:15378"/>
        <dbReference type="ChEBI" id="CHEBI:29999"/>
        <dbReference type="ChEBI" id="CHEBI:30616"/>
        <dbReference type="ChEBI" id="CHEBI:83421"/>
        <dbReference type="ChEBI" id="CHEBI:456216"/>
        <dbReference type="EC" id="2.7.11.1"/>
    </reaction>
</comment>
<feature type="region of interest" description="Disordered" evidence="22">
    <location>
        <begin position="1"/>
        <end position="32"/>
    </location>
</feature>
<keyword evidence="25" id="KW-1185">Reference proteome</keyword>
<dbReference type="SUPFAM" id="SSF56112">
    <property type="entry name" value="Protein kinase-like (PK-like)"/>
    <property type="match status" value="1"/>
</dbReference>
<feature type="active site" description="4-aspartylphosphate intermediate" evidence="19">
    <location>
        <position position="257"/>
    </location>
</feature>
<keyword evidence="15" id="KW-0460">Magnesium</keyword>
<comment type="cofactor">
    <cofactor evidence="1 21">
        <name>Mg(2+)</name>
        <dbReference type="ChEBI" id="CHEBI:18420"/>
    </cofactor>
</comment>
<feature type="binding site" evidence="20">
    <location>
        <position position="124"/>
    </location>
    <ligand>
        <name>ATP</name>
        <dbReference type="ChEBI" id="CHEBI:30616"/>
    </ligand>
</feature>
<comment type="subcellular location">
    <subcellularLocation>
        <location evidence="2">Cytoplasm</location>
    </subcellularLocation>
</comment>
<evidence type="ECO:0000256" key="7">
    <source>
        <dbReference type="ARBA" id="ARBA00022517"/>
    </source>
</evidence>
<feature type="active site" description="Proton acceptor" evidence="19">
    <location>
        <position position="240"/>
    </location>
</feature>
<dbReference type="InterPro" id="IPR017407">
    <property type="entry name" value="Ser/Thr_kinase_Rio1"/>
</dbReference>
<comment type="similarity">
    <text evidence="3 18">Belongs to the protein kinase superfamily. RIO-type Ser/Thr kinase family.</text>
</comment>
<dbReference type="InterPro" id="IPR011009">
    <property type="entry name" value="Kinase-like_dom_sf"/>
</dbReference>
<feature type="compositionally biased region" description="Polar residues" evidence="22">
    <location>
        <begin position="454"/>
        <end position="463"/>
    </location>
</feature>
<keyword evidence="10" id="KW-0479">Metal-binding</keyword>
<keyword evidence="6" id="KW-0963">Cytoplasm</keyword>
<evidence type="ECO:0000256" key="11">
    <source>
        <dbReference type="ARBA" id="ARBA00022741"/>
    </source>
</evidence>
<dbReference type="InterPro" id="IPR051272">
    <property type="entry name" value="RIO-type_Ser/Thr_kinase"/>
</dbReference>
<name>A0AAW1S011_9CHLO</name>
<keyword evidence="13" id="KW-0378">Hydrolase</keyword>
<feature type="compositionally biased region" description="Acidic residues" evidence="22">
    <location>
        <begin position="441"/>
        <end position="450"/>
    </location>
</feature>
<dbReference type="GO" id="GO:0004674">
    <property type="term" value="F:protein serine/threonine kinase activity"/>
    <property type="evidence" value="ECO:0007669"/>
    <property type="project" value="UniProtKB-KW"/>
</dbReference>
<evidence type="ECO:0000256" key="12">
    <source>
        <dbReference type="ARBA" id="ARBA00022777"/>
    </source>
</evidence>
<dbReference type="GO" id="GO:0005524">
    <property type="term" value="F:ATP binding"/>
    <property type="evidence" value="ECO:0007669"/>
    <property type="project" value="UniProtKB-KW"/>
</dbReference>
<feature type="region of interest" description="Disordered" evidence="22">
    <location>
        <begin position="385"/>
        <end position="585"/>
    </location>
</feature>
<comment type="caution">
    <text evidence="24">The sequence shown here is derived from an EMBL/GenBank/DDBJ whole genome shotgun (WGS) entry which is preliminary data.</text>
</comment>
<dbReference type="GO" id="GO:0005737">
    <property type="term" value="C:cytoplasm"/>
    <property type="evidence" value="ECO:0007669"/>
    <property type="project" value="UniProtKB-SubCell"/>
</dbReference>
<evidence type="ECO:0000256" key="8">
    <source>
        <dbReference type="ARBA" id="ARBA00022527"/>
    </source>
</evidence>
<feature type="compositionally biased region" description="Basic and acidic residues" evidence="22">
    <location>
        <begin position="64"/>
        <end position="73"/>
    </location>
</feature>
<evidence type="ECO:0000256" key="16">
    <source>
        <dbReference type="ARBA" id="ARBA00047899"/>
    </source>
</evidence>
<evidence type="ECO:0000256" key="20">
    <source>
        <dbReference type="PIRSR" id="PIRSR038147-2"/>
    </source>
</evidence>
<dbReference type="GO" id="GO:0016787">
    <property type="term" value="F:hydrolase activity"/>
    <property type="evidence" value="ECO:0007669"/>
    <property type="project" value="UniProtKB-KW"/>
</dbReference>
<evidence type="ECO:0000256" key="19">
    <source>
        <dbReference type="PIRSR" id="PIRSR038147-1"/>
    </source>
</evidence>
<evidence type="ECO:0000256" key="1">
    <source>
        <dbReference type="ARBA" id="ARBA00001946"/>
    </source>
</evidence>
<feature type="binding site" evidence="21">
    <location>
        <position position="245"/>
    </location>
    <ligand>
        <name>Mg(2+)</name>
        <dbReference type="ChEBI" id="CHEBI:18420"/>
    </ligand>
</feature>
<evidence type="ECO:0000256" key="10">
    <source>
        <dbReference type="ARBA" id="ARBA00022723"/>
    </source>
</evidence>
<dbReference type="PIRSF" id="PIRSF038147">
    <property type="entry name" value="Ser/Thr_PK_RIO1"/>
    <property type="match status" value="1"/>
</dbReference>
<evidence type="ECO:0000256" key="15">
    <source>
        <dbReference type="ARBA" id="ARBA00022842"/>
    </source>
</evidence>
<feature type="compositionally biased region" description="Basic residues" evidence="22">
    <location>
        <begin position="565"/>
        <end position="585"/>
    </location>
</feature>
<feature type="compositionally biased region" description="Basic and acidic residues" evidence="22">
    <location>
        <begin position="1"/>
        <end position="12"/>
    </location>
</feature>
<evidence type="ECO:0000256" key="4">
    <source>
        <dbReference type="ARBA" id="ARBA00012513"/>
    </source>
</evidence>
<evidence type="ECO:0000256" key="9">
    <source>
        <dbReference type="ARBA" id="ARBA00022679"/>
    </source>
</evidence>
<protein>
    <recommendedName>
        <fullName evidence="5 18">Serine/threonine-protein kinase RIO1</fullName>
        <ecNumber evidence="4 18">2.7.11.1</ecNumber>
    </recommendedName>
</protein>
<dbReference type="CDD" id="cd05147">
    <property type="entry name" value="RIO1_euk"/>
    <property type="match status" value="1"/>
</dbReference>
<evidence type="ECO:0000256" key="14">
    <source>
        <dbReference type="ARBA" id="ARBA00022840"/>
    </source>
</evidence>
<feature type="binding site" evidence="21">
    <location>
        <position position="257"/>
    </location>
    <ligand>
        <name>Mg(2+)</name>
        <dbReference type="ChEBI" id="CHEBI:18420"/>
    </ligand>
</feature>
<feature type="compositionally biased region" description="Low complexity" evidence="22">
    <location>
        <begin position="517"/>
        <end position="528"/>
    </location>
</feature>
<feature type="region of interest" description="Disordered" evidence="22">
    <location>
        <begin position="52"/>
        <end position="76"/>
    </location>
</feature>
<evidence type="ECO:0000259" key="23">
    <source>
        <dbReference type="SMART" id="SM00090"/>
    </source>
</evidence>
<dbReference type="Proteomes" id="UP001438707">
    <property type="component" value="Unassembled WGS sequence"/>
</dbReference>
<dbReference type="InterPro" id="IPR018934">
    <property type="entry name" value="RIO_dom"/>
</dbReference>
<dbReference type="EMBL" id="JALJOS010000005">
    <property type="protein sequence ID" value="KAK9839008.1"/>
    <property type="molecule type" value="Genomic_DNA"/>
</dbReference>
<sequence length="585" mass="64473">MSQDAAEQHTCQKEPFATRPVPRRRPTESGMMDAHGEVDMENMSSTVEASFRGHSRQQMTGAVRTKDRADRATSEQVLDPRTITALQVMRRAEVFDEMNGVLATGKEANVYHATTLDGGEVAIKIFKTSILVFKDRDRYVTGDFRFRTGYCKSNPRKMVKAWAEKERRNLARIHSCGIRSPKPLHLRMHLLAMEFIGSDGVPAPRLKDAKLSMERAHRAYWELVRIMRRMYQEAHLVHADLSEWNVLFHEDELYVIDVGQAVDLDHPHCLEFLREDALHVSSFFQKLGVPTLTIRQVFDYAVDPSIATEQQDSTLDKLLEQAASQPASAESGVASAEDEVFRQAYIPRRLGEVADHERDYDRLTGGGDTEGIYYQSIAGMNADMSGARSQAGQPSQSNSSSTSSGNAAQDAKSSHSTAAAASMQQSCHVEGDNYLSSSTGDDSDDDESELPTEAASSLQSAAATENDHREASGAAGKLAACSRHQHSNRDMQSAALDPAGGSVDDRSSNEDGANEASDVSSSTDYSSDAEVKAVPGEQPPGQDSSEHKDARKAHKAAVKADNRERRKTKVPKHIKKRAEKKHKRK</sequence>
<evidence type="ECO:0000256" key="18">
    <source>
        <dbReference type="PIRNR" id="PIRNR038147"/>
    </source>
</evidence>
<evidence type="ECO:0000256" key="21">
    <source>
        <dbReference type="PIRSR" id="PIRSR038147-3"/>
    </source>
</evidence>
<keyword evidence="8 18" id="KW-0723">Serine/threonine-protein kinase</keyword>
<evidence type="ECO:0000256" key="13">
    <source>
        <dbReference type="ARBA" id="ARBA00022801"/>
    </source>
</evidence>
<dbReference type="AlphaFoldDB" id="A0AAW1S011"/>
<dbReference type="FunFam" id="3.30.200.20:FF:000148">
    <property type="entry name" value="Serine/threonine-protein kinase RIO1"/>
    <property type="match status" value="1"/>
</dbReference>
<feature type="compositionally biased region" description="Low complexity" evidence="22">
    <location>
        <begin position="389"/>
        <end position="426"/>
    </location>
</feature>
<accession>A0AAW1S011</accession>
<dbReference type="SMART" id="SM00090">
    <property type="entry name" value="RIO"/>
    <property type="match status" value="1"/>
</dbReference>
<comment type="catalytic activity">
    <reaction evidence="16 18">
        <text>L-threonyl-[protein] + ATP = O-phospho-L-threonyl-[protein] + ADP + H(+)</text>
        <dbReference type="Rhea" id="RHEA:46608"/>
        <dbReference type="Rhea" id="RHEA-COMP:11060"/>
        <dbReference type="Rhea" id="RHEA-COMP:11605"/>
        <dbReference type="ChEBI" id="CHEBI:15378"/>
        <dbReference type="ChEBI" id="CHEBI:30013"/>
        <dbReference type="ChEBI" id="CHEBI:30616"/>
        <dbReference type="ChEBI" id="CHEBI:61977"/>
        <dbReference type="ChEBI" id="CHEBI:456216"/>
        <dbReference type="EC" id="2.7.11.1"/>
    </reaction>
</comment>
<evidence type="ECO:0000256" key="5">
    <source>
        <dbReference type="ARBA" id="ARBA00016038"/>
    </source>
</evidence>
<organism evidence="24 25">
    <name type="scientific">Apatococcus lobatus</name>
    <dbReference type="NCBI Taxonomy" id="904363"/>
    <lineage>
        <taxon>Eukaryota</taxon>
        <taxon>Viridiplantae</taxon>
        <taxon>Chlorophyta</taxon>
        <taxon>core chlorophytes</taxon>
        <taxon>Trebouxiophyceae</taxon>
        <taxon>Chlorellales</taxon>
        <taxon>Chlorellaceae</taxon>
        <taxon>Apatococcus</taxon>
    </lineage>
</organism>
<reference evidence="24 25" key="1">
    <citation type="journal article" date="2024" name="Nat. Commun.">
        <title>Phylogenomics reveals the evolutionary origins of lichenization in chlorophyte algae.</title>
        <authorList>
            <person name="Puginier C."/>
            <person name="Libourel C."/>
            <person name="Otte J."/>
            <person name="Skaloud P."/>
            <person name="Haon M."/>
            <person name="Grisel S."/>
            <person name="Petersen M."/>
            <person name="Berrin J.G."/>
            <person name="Delaux P.M."/>
            <person name="Dal Grande F."/>
            <person name="Keller J."/>
        </authorList>
    </citation>
    <scope>NUCLEOTIDE SEQUENCE [LARGE SCALE GENOMIC DNA]</scope>
    <source>
        <strain evidence="24 25">SAG 2145</strain>
    </source>
</reference>
<evidence type="ECO:0000313" key="24">
    <source>
        <dbReference type="EMBL" id="KAK9839008.1"/>
    </source>
</evidence>
<feature type="binding site" evidence="20">
    <location>
        <position position="196"/>
    </location>
    <ligand>
        <name>ATP</name>
        <dbReference type="ChEBI" id="CHEBI:30616"/>
    </ligand>
</feature>
<keyword evidence="9 18" id="KW-0808">Transferase</keyword>
<dbReference type="Gene3D" id="1.10.510.10">
    <property type="entry name" value="Transferase(Phosphotransferase) domain 1"/>
    <property type="match status" value="1"/>
</dbReference>
<keyword evidence="12 18" id="KW-0418">Kinase</keyword>
<evidence type="ECO:0000256" key="6">
    <source>
        <dbReference type="ARBA" id="ARBA00022490"/>
    </source>
</evidence>
<evidence type="ECO:0000256" key="22">
    <source>
        <dbReference type="SAM" id="MobiDB-lite"/>
    </source>
</evidence>
<dbReference type="Pfam" id="PF01163">
    <property type="entry name" value="RIO1"/>
    <property type="match status" value="1"/>
</dbReference>
<dbReference type="EC" id="2.7.11.1" evidence="4 18"/>
<keyword evidence="7" id="KW-0690">Ribosome biogenesis</keyword>
<dbReference type="Gene3D" id="3.30.200.20">
    <property type="entry name" value="Phosphorylase Kinase, domain 1"/>
    <property type="match status" value="1"/>
</dbReference>
<dbReference type="GO" id="GO:0046872">
    <property type="term" value="F:metal ion binding"/>
    <property type="evidence" value="ECO:0007669"/>
    <property type="project" value="UniProtKB-KW"/>
</dbReference>
<keyword evidence="11 18" id="KW-0547">Nucleotide-binding</keyword>
<dbReference type="PANTHER" id="PTHR45723">
    <property type="entry name" value="SERINE/THREONINE-PROTEIN KINASE RIO1"/>
    <property type="match status" value="1"/>
</dbReference>
<feature type="domain" description="RIO kinase" evidence="23">
    <location>
        <begin position="67"/>
        <end position="303"/>
    </location>
</feature>
<dbReference type="InterPro" id="IPR000687">
    <property type="entry name" value="RIO_kinase"/>
</dbReference>
<dbReference type="GO" id="GO:0042254">
    <property type="term" value="P:ribosome biogenesis"/>
    <property type="evidence" value="ECO:0007669"/>
    <property type="project" value="UniProtKB-KW"/>
</dbReference>
<evidence type="ECO:0000256" key="17">
    <source>
        <dbReference type="ARBA" id="ARBA00048679"/>
    </source>
</evidence>
<keyword evidence="14 18" id="KW-0067">ATP-binding</keyword>
<evidence type="ECO:0000313" key="25">
    <source>
        <dbReference type="Proteomes" id="UP001438707"/>
    </source>
</evidence>
<evidence type="ECO:0000256" key="2">
    <source>
        <dbReference type="ARBA" id="ARBA00004496"/>
    </source>
</evidence>